<keyword evidence="3" id="KW-1185">Reference proteome</keyword>
<reference evidence="2 3" key="2">
    <citation type="journal article" date="2007" name="PLoS Biol.">
        <title>Principles of genome evolution in the Drosophila melanogaster species group.</title>
        <authorList>
            <person name="Ranz J.M."/>
            <person name="Maurin D."/>
            <person name="Chan Y.S."/>
            <person name="von Grotthuss M."/>
            <person name="Hillier L.W."/>
            <person name="Roote J."/>
            <person name="Ashburner M."/>
            <person name="Bergman C.M."/>
        </authorList>
    </citation>
    <scope>NUCLEOTIDE SEQUENCE [LARGE SCALE GENOMIC DNA]</scope>
    <source>
        <strain evidence="3">Tai18E2 / Tucson 14021-0261.01</strain>
    </source>
</reference>
<feature type="compositionally biased region" description="Basic and acidic residues" evidence="1">
    <location>
        <begin position="180"/>
        <end position="203"/>
    </location>
</feature>
<feature type="region of interest" description="Disordered" evidence="1">
    <location>
        <begin position="315"/>
        <end position="365"/>
    </location>
</feature>
<protein>
    <submittedName>
        <fullName evidence="2">Uncharacterized protein</fullName>
    </submittedName>
</protein>
<sequence length="1111" mass="129243">MAAFHRSNICWCNFQPNPYKEIRQKILNYCALNSKNAWNLTKFQSSQDKLLNNGSKVPRHSDNEIYEICCNSKKINSSFRKEEDRVRIGNEYFSSEMEGQRNYAPENLKNRRNSSELGSQPMIPGQRIHPYAIPISIAKGPRASENPKILFTRPSLHLSLSDSTSIKYATPTLLTQRAKKREEHRKLKENVQARESKKQDSIKQNRTNKRKGVDKYQHQSDLNKTSRRAHQLEKTGDNHYRRAVEHQTVESTREMKKTNSISENSEHALLKQLSIERVSKSSLRRTSQLDTSLGIYRKVKLGINKRKGVDTFQQQSDLNETQNARRSLRLKRTRDNHYRKALEPPKLETTGEKKKPKSFSENSEQALFKQFSTEKVTKSNLRRTSKLDTSLGIYRKVKLDNETQMSSKPYSPMLGKINGELSKKFTTLRSTHELKVPEERPNKRTSDRSETSAPYSETFDKMLKGKANKISEFHPILRSSNRLHLLSTMESKKVRKNRKSKTAVVGAKFPWASKNKVKGRLRTETKTFDELISDRDMKMPERLPLLRSRTLLSSTISIKETKGLRKSKPSRNLETSSDFRASETYRNYSKPFRTMLRGKERITPELNRALTSHFQIKHDGITTSSTWMDQDPIMSSPPFDEPEILQTSNKILITKKPHDMRPSHEISIIKKPEIWQAFREHSGVRENEVFQDSVTVPLAPKLKKRISMSQLKNSYQSSTSSEFSLGFRSSKHRVSPGRKIRLKKFNYYIQNSMPDRKILDQMNSKCPISYLKSDRSTFYGRTPSQTSSDRYQQSVGSIVRTTGIAQSLIPKRKKEEHKDDALDADEYLFESFPDDYDPVDGIKKTMNDIIASVANEEGVTEKIAEKPYKKSQSKRGKHKTKTHYQAPGAFDDRQSILSLRRTSQEVKTRESQALRDVRMREQVRETFFANERASVQARIKKLMQEVAIREDFRPKRKPRDFVTENIVRLRNIQPTKGSNALEKGKPQRKYPSLIRILAPHENPVNLPRVPKTPELNISKPIRIRLYSDKIWRDQMATYQSGIKKPSPDAKVCRLSERKKCDCYLCKLLLKGKHQREPHFIQKAKVQKRRLELRSYYLELRKREREREICCP</sequence>
<feature type="compositionally biased region" description="Basic and acidic residues" evidence="1">
    <location>
        <begin position="230"/>
        <end position="240"/>
    </location>
</feature>
<organism evidence="2 3">
    <name type="scientific">Drosophila yakuba</name>
    <name type="common">Fruit fly</name>
    <dbReference type="NCBI Taxonomy" id="7245"/>
    <lineage>
        <taxon>Eukaryota</taxon>
        <taxon>Metazoa</taxon>
        <taxon>Ecdysozoa</taxon>
        <taxon>Arthropoda</taxon>
        <taxon>Hexapoda</taxon>
        <taxon>Insecta</taxon>
        <taxon>Pterygota</taxon>
        <taxon>Neoptera</taxon>
        <taxon>Endopterygota</taxon>
        <taxon>Diptera</taxon>
        <taxon>Brachycera</taxon>
        <taxon>Muscomorpha</taxon>
        <taxon>Ephydroidea</taxon>
        <taxon>Drosophilidae</taxon>
        <taxon>Drosophila</taxon>
        <taxon>Sophophora</taxon>
    </lineage>
</organism>
<dbReference type="AlphaFoldDB" id="B4P461"/>
<reference evidence="2 3" key="1">
    <citation type="journal article" date="2007" name="Nature">
        <title>Evolution of genes and genomes on the Drosophila phylogeny.</title>
        <authorList>
            <consortium name="Drosophila 12 Genomes Consortium"/>
            <person name="Clark A.G."/>
            <person name="Eisen M.B."/>
            <person name="Smith D.R."/>
            <person name="Bergman C.M."/>
            <person name="Oliver B."/>
            <person name="Markow T.A."/>
            <person name="Kaufman T.C."/>
            <person name="Kellis M."/>
            <person name="Gelbart W."/>
            <person name="Iyer V.N."/>
            <person name="Pollard D.A."/>
            <person name="Sackton T.B."/>
            <person name="Larracuente A.M."/>
            <person name="Singh N.D."/>
            <person name="Abad J.P."/>
            <person name="Abt D.N."/>
            <person name="Adryan B."/>
            <person name="Aguade M."/>
            <person name="Akashi H."/>
            <person name="Anderson W.W."/>
            <person name="Aquadro C.F."/>
            <person name="Ardell D.H."/>
            <person name="Arguello R."/>
            <person name="Artieri C.G."/>
            <person name="Barbash D.A."/>
            <person name="Barker D."/>
            <person name="Barsanti P."/>
            <person name="Batterham P."/>
            <person name="Batzoglou S."/>
            <person name="Begun D."/>
            <person name="Bhutkar A."/>
            <person name="Blanco E."/>
            <person name="Bosak S.A."/>
            <person name="Bradley R.K."/>
            <person name="Brand A.D."/>
            <person name="Brent M.R."/>
            <person name="Brooks A.N."/>
            <person name="Brown R.H."/>
            <person name="Butlin R.K."/>
            <person name="Caggese C."/>
            <person name="Calvi B.R."/>
            <person name="Bernardo de Carvalho A."/>
            <person name="Caspi A."/>
            <person name="Castrezana S."/>
            <person name="Celniker S.E."/>
            <person name="Chang J.L."/>
            <person name="Chapple C."/>
            <person name="Chatterji S."/>
            <person name="Chinwalla A."/>
            <person name="Civetta A."/>
            <person name="Clifton S.W."/>
            <person name="Comeron J.M."/>
            <person name="Costello J.C."/>
            <person name="Coyne J.A."/>
            <person name="Daub J."/>
            <person name="David R.G."/>
            <person name="Delcher A.L."/>
            <person name="Delehaunty K."/>
            <person name="Do C.B."/>
            <person name="Ebling H."/>
            <person name="Edwards K."/>
            <person name="Eickbush T."/>
            <person name="Evans J.D."/>
            <person name="Filipski A."/>
            <person name="Findeiss S."/>
            <person name="Freyhult E."/>
            <person name="Fulton L."/>
            <person name="Fulton R."/>
            <person name="Garcia A.C."/>
            <person name="Gardiner A."/>
            <person name="Garfield D.A."/>
            <person name="Garvin B.E."/>
            <person name="Gibson G."/>
            <person name="Gilbert D."/>
            <person name="Gnerre S."/>
            <person name="Godfrey J."/>
            <person name="Good R."/>
            <person name="Gotea V."/>
            <person name="Gravely B."/>
            <person name="Greenberg A.J."/>
            <person name="Griffiths-Jones S."/>
            <person name="Gross S."/>
            <person name="Guigo R."/>
            <person name="Gustafson E.A."/>
            <person name="Haerty W."/>
            <person name="Hahn M.W."/>
            <person name="Halligan D.L."/>
            <person name="Halpern A.L."/>
            <person name="Halter G.M."/>
            <person name="Han M.V."/>
            <person name="Heger A."/>
            <person name="Hillier L."/>
            <person name="Hinrichs A.S."/>
            <person name="Holmes I."/>
            <person name="Hoskins R.A."/>
            <person name="Hubisz M.J."/>
            <person name="Hultmark D."/>
            <person name="Huntley M.A."/>
            <person name="Jaffe D.B."/>
            <person name="Jagadeeshan S."/>
            <person name="Jeck W.R."/>
            <person name="Johnson J."/>
            <person name="Jones C.D."/>
            <person name="Jordan W.C."/>
            <person name="Karpen G.H."/>
            <person name="Kataoka E."/>
            <person name="Keightley P.D."/>
            <person name="Kheradpour P."/>
            <person name="Kirkness E.F."/>
            <person name="Koerich L.B."/>
            <person name="Kristiansen K."/>
            <person name="Kudrna D."/>
            <person name="Kulathinal R.J."/>
            <person name="Kumar S."/>
            <person name="Kwok R."/>
            <person name="Lander E."/>
            <person name="Langley C.H."/>
            <person name="Lapoint R."/>
            <person name="Lazzaro B.P."/>
            <person name="Lee S.J."/>
            <person name="Levesque L."/>
            <person name="Li R."/>
            <person name="Lin C.F."/>
            <person name="Lin M.F."/>
            <person name="Lindblad-Toh K."/>
            <person name="Llopart A."/>
            <person name="Long M."/>
            <person name="Low L."/>
            <person name="Lozovsky E."/>
            <person name="Lu J."/>
            <person name="Luo M."/>
            <person name="Machado C.A."/>
            <person name="Makalowski W."/>
            <person name="Marzo M."/>
            <person name="Matsuda M."/>
            <person name="Matzkin L."/>
            <person name="McAllister B."/>
            <person name="McBride C.S."/>
            <person name="McKernan B."/>
            <person name="McKernan K."/>
            <person name="Mendez-Lago M."/>
            <person name="Minx P."/>
            <person name="Mollenhauer M.U."/>
            <person name="Montooth K."/>
            <person name="Mount S.M."/>
            <person name="Mu X."/>
            <person name="Myers E."/>
            <person name="Negre B."/>
            <person name="Newfeld S."/>
            <person name="Nielsen R."/>
            <person name="Noor M.A."/>
            <person name="O'Grady P."/>
            <person name="Pachter L."/>
            <person name="Papaceit M."/>
            <person name="Parisi M.J."/>
            <person name="Parisi M."/>
            <person name="Parts L."/>
            <person name="Pedersen J.S."/>
            <person name="Pesole G."/>
            <person name="Phillippy A.M."/>
            <person name="Ponting C.P."/>
            <person name="Pop M."/>
            <person name="Porcelli D."/>
            <person name="Powell J.R."/>
            <person name="Prohaska S."/>
            <person name="Pruitt K."/>
            <person name="Puig M."/>
            <person name="Quesneville H."/>
            <person name="Ram K.R."/>
            <person name="Rand D."/>
            <person name="Rasmussen M.D."/>
            <person name="Reed L.K."/>
            <person name="Reenan R."/>
            <person name="Reily A."/>
            <person name="Remington K.A."/>
            <person name="Rieger T.T."/>
            <person name="Ritchie M.G."/>
            <person name="Robin C."/>
            <person name="Rogers Y.H."/>
            <person name="Rohde C."/>
            <person name="Rozas J."/>
            <person name="Rubenfield M.J."/>
            <person name="Ruiz A."/>
            <person name="Russo S."/>
            <person name="Salzberg S.L."/>
            <person name="Sanchez-Gracia A."/>
            <person name="Saranga D.J."/>
            <person name="Sato H."/>
            <person name="Schaeffer S.W."/>
            <person name="Schatz M.C."/>
            <person name="Schlenke T."/>
            <person name="Schwartz R."/>
            <person name="Segarra C."/>
            <person name="Singh R.S."/>
            <person name="Sirot L."/>
            <person name="Sirota M."/>
            <person name="Sisneros N.B."/>
            <person name="Smith C.D."/>
            <person name="Smith T.F."/>
            <person name="Spieth J."/>
            <person name="Stage D.E."/>
            <person name="Stark A."/>
            <person name="Stephan W."/>
            <person name="Strausberg R.L."/>
            <person name="Strempel S."/>
            <person name="Sturgill D."/>
            <person name="Sutton G."/>
            <person name="Sutton G.G."/>
            <person name="Tao W."/>
            <person name="Teichmann S."/>
            <person name="Tobari Y.N."/>
            <person name="Tomimura Y."/>
            <person name="Tsolas J.M."/>
            <person name="Valente V.L."/>
            <person name="Venter E."/>
            <person name="Venter J.C."/>
            <person name="Vicario S."/>
            <person name="Vieira F.G."/>
            <person name="Vilella A.J."/>
            <person name="Villasante A."/>
            <person name="Walenz B."/>
            <person name="Wang J."/>
            <person name="Wasserman M."/>
            <person name="Watts T."/>
            <person name="Wilson D."/>
            <person name="Wilson R.K."/>
            <person name="Wing R.A."/>
            <person name="Wolfner M.F."/>
            <person name="Wong A."/>
            <person name="Wong G.K."/>
            <person name="Wu C.I."/>
            <person name="Wu G."/>
            <person name="Yamamoto D."/>
            <person name="Yang H.P."/>
            <person name="Yang S.P."/>
            <person name="Yorke J.A."/>
            <person name="Yoshida K."/>
            <person name="Zdobnov E."/>
            <person name="Zhang P."/>
            <person name="Zhang Y."/>
            <person name="Zimin A.V."/>
            <person name="Baldwin J."/>
            <person name="Abdouelleil A."/>
            <person name="Abdulkadir J."/>
            <person name="Abebe A."/>
            <person name="Abera B."/>
            <person name="Abreu J."/>
            <person name="Acer S.C."/>
            <person name="Aftuck L."/>
            <person name="Alexander A."/>
            <person name="An P."/>
            <person name="Anderson E."/>
            <person name="Anderson S."/>
            <person name="Arachi H."/>
            <person name="Azer M."/>
            <person name="Bachantsang P."/>
            <person name="Barry A."/>
            <person name="Bayul T."/>
            <person name="Berlin A."/>
            <person name="Bessette D."/>
            <person name="Bloom T."/>
            <person name="Blye J."/>
            <person name="Boguslavskiy L."/>
            <person name="Bonnet C."/>
            <person name="Boukhgalter B."/>
            <person name="Bourzgui I."/>
            <person name="Brown A."/>
            <person name="Cahill P."/>
            <person name="Channer S."/>
            <person name="Cheshatsang Y."/>
            <person name="Chuda L."/>
            <person name="Citroen M."/>
            <person name="Collymore A."/>
            <person name="Cooke P."/>
            <person name="Costello M."/>
            <person name="D'Aco K."/>
            <person name="Daza R."/>
            <person name="De Haan G."/>
            <person name="DeGray S."/>
            <person name="DeMaso C."/>
            <person name="Dhargay N."/>
            <person name="Dooley K."/>
            <person name="Dooley E."/>
            <person name="Doricent M."/>
            <person name="Dorje P."/>
            <person name="Dorjee K."/>
            <person name="Dupes A."/>
            <person name="Elong R."/>
            <person name="Falk J."/>
            <person name="Farina A."/>
            <person name="Faro S."/>
            <person name="Ferguson D."/>
            <person name="Fisher S."/>
            <person name="Foley C.D."/>
            <person name="Franke A."/>
            <person name="Friedrich D."/>
            <person name="Gadbois L."/>
            <person name="Gearin G."/>
            <person name="Gearin C.R."/>
            <person name="Giannoukos G."/>
            <person name="Goode T."/>
            <person name="Graham J."/>
            <person name="Grandbois E."/>
            <person name="Grewal S."/>
            <person name="Gyaltsen K."/>
            <person name="Hafez N."/>
            <person name="Hagos B."/>
            <person name="Hall J."/>
            <person name="Henson C."/>
            <person name="Hollinger A."/>
            <person name="Honan T."/>
            <person name="Huard M.D."/>
            <person name="Hughes L."/>
            <person name="Hurhula B."/>
            <person name="Husby M.E."/>
            <person name="Kamat A."/>
            <person name="Kanga B."/>
            <person name="Kashin S."/>
            <person name="Khazanovich D."/>
            <person name="Kisner P."/>
            <person name="Lance K."/>
            <person name="Lara M."/>
            <person name="Lee W."/>
            <person name="Lennon N."/>
            <person name="Letendre F."/>
            <person name="LeVine R."/>
            <person name="Lipovsky A."/>
            <person name="Liu X."/>
            <person name="Liu J."/>
            <person name="Liu S."/>
            <person name="Lokyitsang T."/>
            <person name="Lokyitsang Y."/>
            <person name="Lubonja R."/>
            <person name="Lui A."/>
            <person name="MacDonald P."/>
            <person name="Magnisalis V."/>
            <person name="Maru K."/>
            <person name="Matthews C."/>
            <person name="McCusker W."/>
            <person name="McDonough S."/>
            <person name="Mehta T."/>
            <person name="Meldrim J."/>
            <person name="Meneus L."/>
            <person name="Mihai O."/>
            <person name="Mihalev A."/>
            <person name="Mihova T."/>
            <person name="Mittelman R."/>
            <person name="Mlenga V."/>
            <person name="Montmayeur A."/>
            <person name="Mulrain L."/>
            <person name="Navidi A."/>
            <person name="Naylor J."/>
            <person name="Negash T."/>
            <person name="Nguyen T."/>
            <person name="Nguyen N."/>
            <person name="Nicol R."/>
            <person name="Norbu C."/>
            <person name="Norbu N."/>
            <person name="Novod N."/>
            <person name="O'Neill B."/>
            <person name="Osman S."/>
            <person name="Markiewicz E."/>
            <person name="Oyono O.L."/>
            <person name="Patti C."/>
            <person name="Phunkhang P."/>
            <person name="Pierre F."/>
            <person name="Priest M."/>
            <person name="Raghuraman S."/>
            <person name="Rege F."/>
            <person name="Reyes R."/>
            <person name="Rise C."/>
            <person name="Rogov P."/>
            <person name="Ross K."/>
            <person name="Ryan E."/>
            <person name="Settipalli S."/>
            <person name="Shea T."/>
            <person name="Sherpa N."/>
            <person name="Shi L."/>
            <person name="Shih D."/>
            <person name="Sparrow T."/>
            <person name="Spaulding J."/>
            <person name="Stalker J."/>
            <person name="Stange-Thomann N."/>
            <person name="Stavropoulos S."/>
            <person name="Stone C."/>
            <person name="Strader C."/>
            <person name="Tesfaye S."/>
            <person name="Thomson T."/>
            <person name="Thoulutsang Y."/>
            <person name="Thoulutsang D."/>
            <person name="Topham K."/>
            <person name="Topping I."/>
            <person name="Tsamla T."/>
            <person name="Vassiliev H."/>
            <person name="Vo A."/>
            <person name="Wangchuk T."/>
            <person name="Wangdi T."/>
            <person name="Weiand M."/>
            <person name="Wilkinson J."/>
            <person name="Wilson A."/>
            <person name="Yadav S."/>
            <person name="Young G."/>
            <person name="Yu Q."/>
            <person name="Zembek L."/>
            <person name="Zhong D."/>
            <person name="Zimmer A."/>
            <person name="Zwirko Z."/>
            <person name="Jaffe D.B."/>
            <person name="Alvarez P."/>
            <person name="Brockman W."/>
            <person name="Butler J."/>
            <person name="Chin C."/>
            <person name="Gnerre S."/>
            <person name="Grabherr M."/>
            <person name="Kleber M."/>
            <person name="Mauceli E."/>
            <person name="MacCallum I."/>
        </authorList>
    </citation>
    <scope>NUCLEOTIDE SEQUENCE [LARGE SCALE GENOMIC DNA]</scope>
    <source>
        <strain evidence="3">Tai18E2 / Tucson 14021-0261.01</strain>
    </source>
</reference>
<feature type="region of interest" description="Disordered" evidence="1">
    <location>
        <begin position="175"/>
        <end position="240"/>
    </location>
</feature>
<name>B4P461_DROYA</name>
<proteinExistence type="predicted"/>
<dbReference type="HOGENOM" id="CLU_318923_0_0_1"/>
<feature type="region of interest" description="Disordered" evidence="1">
    <location>
        <begin position="99"/>
        <end position="125"/>
    </location>
</feature>
<feature type="compositionally biased region" description="Basic and acidic residues" evidence="1">
    <location>
        <begin position="430"/>
        <end position="450"/>
    </location>
</feature>
<evidence type="ECO:0000313" key="2">
    <source>
        <dbReference type="EMBL" id="EDW90571.2"/>
    </source>
</evidence>
<feature type="compositionally biased region" description="Polar residues" evidence="1">
    <location>
        <begin position="315"/>
        <end position="325"/>
    </location>
</feature>
<dbReference type="Proteomes" id="UP000002282">
    <property type="component" value="Chromosome 2R"/>
</dbReference>
<evidence type="ECO:0000256" key="1">
    <source>
        <dbReference type="SAM" id="MobiDB-lite"/>
    </source>
</evidence>
<accession>B4P461</accession>
<feature type="region of interest" description="Disordered" evidence="1">
    <location>
        <begin position="429"/>
        <end position="454"/>
    </location>
</feature>
<gene>
    <name evidence="2" type="primary">Dyak\GE12568</name>
    <name evidence="2" type="synonym">dyak_GLEANR_12811</name>
    <name evidence="2" type="synonym">GE12568</name>
    <name evidence="2" type="ORF">Dyak_GE12568</name>
</gene>
<dbReference type="EMBL" id="CM000158">
    <property type="protein sequence ID" value="EDW90571.2"/>
    <property type="molecule type" value="Genomic_DNA"/>
</dbReference>
<dbReference type="OrthoDB" id="7860783at2759"/>
<evidence type="ECO:0000313" key="3">
    <source>
        <dbReference type="Proteomes" id="UP000002282"/>
    </source>
</evidence>
<dbReference type="KEGG" id="dya:Dyak_GE12568"/>
<feature type="compositionally biased region" description="Basic and acidic residues" evidence="1">
    <location>
        <begin position="333"/>
        <end position="353"/>
    </location>
</feature>